<evidence type="ECO:0000313" key="5">
    <source>
        <dbReference type="EMBL" id="MCW9712582.1"/>
    </source>
</evidence>
<name>A0ABT3PXJ5_9BACT</name>
<organism evidence="5 6">
    <name type="scientific">Fodinibius salicampi</name>
    <dbReference type="NCBI Taxonomy" id="1920655"/>
    <lineage>
        <taxon>Bacteria</taxon>
        <taxon>Pseudomonadati</taxon>
        <taxon>Balneolota</taxon>
        <taxon>Balneolia</taxon>
        <taxon>Balneolales</taxon>
        <taxon>Balneolaceae</taxon>
        <taxon>Fodinibius</taxon>
    </lineage>
</organism>
<keyword evidence="3" id="KW-0479">Metal-binding</keyword>
<keyword evidence="6" id="KW-1185">Reference proteome</keyword>
<evidence type="ECO:0000256" key="1">
    <source>
        <dbReference type="ARBA" id="ARBA00022448"/>
    </source>
</evidence>
<sequence length="129" mass="15309">MKDIQNEDDIQKLVHAFYAKVEKDVRLGPIFNDFAGVEWENHLPKMVDFWSKLLFQTQRYKGHPFREHLPLPIEKEDFGRWYGLFEETVDEYFEGEKAEHAKEMAGKIASSFSVRMEMEGKFNESEESQ</sequence>
<dbReference type="CDD" id="cd08916">
    <property type="entry name" value="TrHb3_P"/>
    <property type="match status" value="1"/>
</dbReference>
<evidence type="ECO:0000256" key="3">
    <source>
        <dbReference type="ARBA" id="ARBA00022723"/>
    </source>
</evidence>
<evidence type="ECO:0000313" key="6">
    <source>
        <dbReference type="Proteomes" id="UP001207337"/>
    </source>
</evidence>
<dbReference type="Proteomes" id="UP001207337">
    <property type="component" value="Unassembled WGS sequence"/>
</dbReference>
<dbReference type="InterPro" id="IPR009050">
    <property type="entry name" value="Globin-like_sf"/>
</dbReference>
<dbReference type="InterPro" id="IPR012292">
    <property type="entry name" value="Globin/Proto"/>
</dbReference>
<dbReference type="SUPFAM" id="SSF46458">
    <property type="entry name" value="Globin-like"/>
    <property type="match status" value="1"/>
</dbReference>
<comment type="caution">
    <text evidence="5">The sequence shown here is derived from an EMBL/GenBank/DDBJ whole genome shotgun (WGS) entry which is preliminary data.</text>
</comment>
<evidence type="ECO:0000256" key="2">
    <source>
        <dbReference type="ARBA" id="ARBA00022617"/>
    </source>
</evidence>
<accession>A0ABT3PXJ5</accession>
<dbReference type="Gene3D" id="1.10.490.10">
    <property type="entry name" value="Globins"/>
    <property type="match status" value="1"/>
</dbReference>
<evidence type="ECO:0000256" key="4">
    <source>
        <dbReference type="ARBA" id="ARBA00023004"/>
    </source>
</evidence>
<dbReference type="EMBL" id="JAJNDC010000001">
    <property type="protein sequence ID" value="MCW9712582.1"/>
    <property type="molecule type" value="Genomic_DNA"/>
</dbReference>
<proteinExistence type="predicted"/>
<keyword evidence="2" id="KW-0349">Heme</keyword>
<gene>
    <name evidence="5" type="ORF">LQ318_06675</name>
</gene>
<reference evidence="5 6" key="1">
    <citation type="submission" date="2021-11" db="EMBL/GenBank/DDBJ databases">
        <title>Aliifidinibius sp. nov., a new bacterium isolated from saline soil.</title>
        <authorList>
            <person name="Galisteo C."/>
            <person name="De La Haba R."/>
            <person name="Sanchez-Porro C."/>
            <person name="Ventosa A."/>
        </authorList>
    </citation>
    <scope>NUCLEOTIDE SEQUENCE [LARGE SCALE GENOMIC DNA]</scope>
    <source>
        <strain evidence="5 6">KACC 190600</strain>
    </source>
</reference>
<dbReference type="Pfam" id="PF01152">
    <property type="entry name" value="Bac_globin"/>
    <property type="match status" value="1"/>
</dbReference>
<keyword evidence="1" id="KW-0813">Transport</keyword>
<protein>
    <submittedName>
        <fullName evidence="5">Group III truncated hemoglobin</fullName>
    </submittedName>
</protein>
<dbReference type="RefSeq" id="WP_265788656.1">
    <property type="nucleotide sequence ID" value="NZ_BAABRS010000001.1"/>
</dbReference>
<keyword evidence="4" id="KW-0408">Iron</keyword>
<dbReference type="InterPro" id="IPR001486">
    <property type="entry name" value="Hemoglobin_trunc"/>
</dbReference>